<name>A0A9X1YBY0_9PROT</name>
<organism evidence="2 3">
    <name type="scientific">Roseomonas acroporae</name>
    <dbReference type="NCBI Taxonomy" id="2937791"/>
    <lineage>
        <taxon>Bacteria</taxon>
        <taxon>Pseudomonadati</taxon>
        <taxon>Pseudomonadota</taxon>
        <taxon>Alphaproteobacteria</taxon>
        <taxon>Acetobacterales</taxon>
        <taxon>Roseomonadaceae</taxon>
        <taxon>Roseomonas</taxon>
    </lineage>
</organism>
<evidence type="ECO:0008006" key="4">
    <source>
        <dbReference type="Google" id="ProtNLM"/>
    </source>
</evidence>
<keyword evidence="1" id="KW-0175">Coiled coil</keyword>
<reference evidence="2" key="1">
    <citation type="submission" date="2022-04" db="EMBL/GenBank/DDBJ databases">
        <title>Roseomonas acroporae sp. nov., isolated from coral Acropora digitifera.</title>
        <authorList>
            <person name="Sun H."/>
        </authorList>
    </citation>
    <scope>NUCLEOTIDE SEQUENCE</scope>
    <source>
        <strain evidence="2">NAR14</strain>
    </source>
</reference>
<keyword evidence="3" id="KW-1185">Reference proteome</keyword>
<dbReference type="AlphaFoldDB" id="A0A9X1YBY0"/>
<comment type="caution">
    <text evidence="2">The sequence shown here is derived from an EMBL/GenBank/DDBJ whole genome shotgun (WGS) entry which is preliminary data.</text>
</comment>
<protein>
    <recommendedName>
        <fullName evidence="4">SlyX protein</fullName>
    </recommendedName>
</protein>
<accession>A0A9X1YBY0</accession>
<dbReference type="EMBL" id="JALPRX010000135">
    <property type="protein sequence ID" value="MCK8787629.1"/>
    <property type="molecule type" value="Genomic_DNA"/>
</dbReference>
<sequence>MSTDLILAEIQAIRADLAATRQSLETILEIYRRMEARLDRMDKRLAAAENGPTPAGE</sequence>
<dbReference type="Proteomes" id="UP001139516">
    <property type="component" value="Unassembled WGS sequence"/>
</dbReference>
<evidence type="ECO:0000313" key="2">
    <source>
        <dbReference type="EMBL" id="MCK8787629.1"/>
    </source>
</evidence>
<dbReference type="RefSeq" id="WP_248669679.1">
    <property type="nucleotide sequence ID" value="NZ_JALPRX010000135.1"/>
</dbReference>
<evidence type="ECO:0000256" key="1">
    <source>
        <dbReference type="SAM" id="Coils"/>
    </source>
</evidence>
<gene>
    <name evidence="2" type="ORF">M0638_25000</name>
</gene>
<evidence type="ECO:0000313" key="3">
    <source>
        <dbReference type="Proteomes" id="UP001139516"/>
    </source>
</evidence>
<feature type="coiled-coil region" evidence="1">
    <location>
        <begin position="24"/>
        <end position="51"/>
    </location>
</feature>
<proteinExistence type="predicted"/>